<dbReference type="NCBIfam" id="NF005251">
    <property type="entry name" value="PRK06762.1-1"/>
    <property type="match status" value="1"/>
</dbReference>
<accession>A0A841ZBC2</accession>
<dbReference type="NCBIfam" id="NF005253">
    <property type="entry name" value="PRK06762.1-4"/>
    <property type="match status" value="1"/>
</dbReference>
<dbReference type="Pfam" id="PF13671">
    <property type="entry name" value="AAA_33"/>
    <property type="match status" value="1"/>
</dbReference>
<protein>
    <submittedName>
        <fullName evidence="1">Kinase</fullName>
    </submittedName>
</protein>
<proteinExistence type="predicted"/>
<evidence type="ECO:0000313" key="2">
    <source>
        <dbReference type="Proteomes" id="UP000564536"/>
    </source>
</evidence>
<dbReference type="SUPFAM" id="SSF52540">
    <property type="entry name" value="P-loop containing nucleoside triphosphate hydrolases"/>
    <property type="match status" value="1"/>
</dbReference>
<reference evidence="1 2" key="1">
    <citation type="submission" date="2020-03" db="EMBL/GenBank/DDBJ databases">
        <title>Soil Listeria distribution.</title>
        <authorList>
            <person name="Liao J."/>
            <person name="Wiedmann M."/>
        </authorList>
    </citation>
    <scope>NUCLEOTIDE SEQUENCE [LARGE SCALE GENOMIC DNA]</scope>
    <source>
        <strain evidence="1 2">FSL L7-1523</strain>
    </source>
</reference>
<gene>
    <name evidence="1" type="ORF">HB943_14540</name>
</gene>
<keyword evidence="1" id="KW-0418">Kinase</keyword>
<dbReference type="NCBIfam" id="NF005255">
    <property type="entry name" value="PRK06762.2-2"/>
    <property type="match status" value="1"/>
</dbReference>
<dbReference type="Gene3D" id="3.40.50.300">
    <property type="entry name" value="P-loop containing nucleotide triphosphate hydrolases"/>
    <property type="match status" value="1"/>
</dbReference>
<dbReference type="InterPro" id="IPR027417">
    <property type="entry name" value="P-loop_NTPase"/>
</dbReference>
<dbReference type="GO" id="GO:0016301">
    <property type="term" value="F:kinase activity"/>
    <property type="evidence" value="ECO:0007669"/>
    <property type="project" value="UniProtKB-KW"/>
</dbReference>
<name>A0A841ZBC2_9LIST</name>
<sequence length="168" mass="18951">MESKLIIIRGNSGSGKTTVARRLQEKLGDGTLLVSQDIVRRDMLRVRDRPGNLSVELIQTIAEYGNGKCAYVIVEGILGKANYQNMLQSLLHSFDNNADVYYFDIPFSETVKRHETRGNAHEFGVEKLKEWWLANDSLGIEDEIMLTSDLTKDEIVNIMLEKSTNSKG</sequence>
<keyword evidence="1" id="KW-0808">Transferase</keyword>
<dbReference type="EMBL" id="JAARRL010000030">
    <property type="protein sequence ID" value="MBC1501816.1"/>
    <property type="molecule type" value="Genomic_DNA"/>
</dbReference>
<comment type="caution">
    <text evidence="1">The sequence shown here is derived from an EMBL/GenBank/DDBJ whole genome shotgun (WGS) entry which is preliminary data.</text>
</comment>
<dbReference type="AlphaFoldDB" id="A0A841ZBC2"/>
<evidence type="ECO:0000313" key="1">
    <source>
        <dbReference type="EMBL" id="MBC1501816.1"/>
    </source>
</evidence>
<dbReference type="RefSeq" id="WP_185427225.1">
    <property type="nucleotide sequence ID" value="NZ_JAARRL010000030.1"/>
</dbReference>
<organism evidence="1 2">
    <name type="scientific">Listeria weihenstephanensis</name>
    <dbReference type="NCBI Taxonomy" id="1006155"/>
    <lineage>
        <taxon>Bacteria</taxon>
        <taxon>Bacillati</taxon>
        <taxon>Bacillota</taxon>
        <taxon>Bacilli</taxon>
        <taxon>Bacillales</taxon>
        <taxon>Listeriaceae</taxon>
        <taxon>Listeria</taxon>
    </lineage>
</organism>
<dbReference type="Proteomes" id="UP000564536">
    <property type="component" value="Unassembled WGS sequence"/>
</dbReference>